<dbReference type="EMBL" id="BK014822">
    <property type="protein sequence ID" value="DAD77311.1"/>
    <property type="molecule type" value="Genomic_DNA"/>
</dbReference>
<organism evidence="1">
    <name type="scientific">Siphoviridae sp. ctEQg15</name>
    <dbReference type="NCBI Taxonomy" id="2826205"/>
    <lineage>
        <taxon>Viruses</taxon>
        <taxon>Duplodnaviria</taxon>
        <taxon>Heunggongvirae</taxon>
        <taxon>Uroviricota</taxon>
        <taxon>Caudoviricetes</taxon>
    </lineage>
</organism>
<protein>
    <submittedName>
        <fullName evidence="1">Uncharacterized protein</fullName>
    </submittedName>
</protein>
<reference evidence="1" key="1">
    <citation type="journal article" date="2021" name="Proc. Natl. Acad. Sci. U.S.A.">
        <title>A Catalog of Tens of Thousands of Viruses from Human Metagenomes Reveals Hidden Associations with Chronic Diseases.</title>
        <authorList>
            <person name="Tisza M.J."/>
            <person name="Buck C.B."/>
        </authorList>
    </citation>
    <scope>NUCLEOTIDE SEQUENCE</scope>
    <source>
        <strain evidence="1">CtEQg15</strain>
    </source>
</reference>
<accession>A0A8S5M5D2</accession>
<sequence>MVTVMKNCNSCEFCIAWWCDLYERFLDSDESGPVPCEECLESGGD</sequence>
<proteinExistence type="predicted"/>
<evidence type="ECO:0000313" key="1">
    <source>
        <dbReference type="EMBL" id="DAD77311.1"/>
    </source>
</evidence>
<name>A0A8S5M5D2_9CAUD</name>